<sequence length="74" mass="8214">MSRFNEIEIALVERLRALKAKPGRTINLLDVSTPLNAAGYERDEILDVLSALEQDGILAFAPADRLRIVKPLPD</sequence>
<reference evidence="1 2" key="1">
    <citation type="submission" date="2019-11" db="EMBL/GenBank/DDBJ databases">
        <title>Genome analysis of Rhizobacterium cereale a novel genus and species isolated from maize roots in North Spain.</title>
        <authorList>
            <person name="Menendez E."/>
            <person name="Flores-Felix J.D."/>
            <person name="Ramirez-Bahena M.-H."/>
            <person name="Igual J.M."/>
            <person name="Garcia-Fraile P."/>
            <person name="Peix A."/>
            <person name="Velazquez E."/>
        </authorList>
    </citation>
    <scope>NUCLEOTIDE SEQUENCE [LARGE SCALE GENOMIC DNA]</scope>
    <source>
        <strain evidence="1 2">RZME27</strain>
    </source>
</reference>
<proteinExistence type="predicted"/>
<keyword evidence="2" id="KW-1185">Reference proteome</keyword>
<evidence type="ECO:0000313" key="1">
    <source>
        <dbReference type="EMBL" id="MQY45139.1"/>
    </source>
</evidence>
<dbReference type="AlphaFoldDB" id="A0A6A8A325"/>
<dbReference type="EMBL" id="WIXI01000022">
    <property type="protein sequence ID" value="MQY45139.1"/>
    <property type="molecule type" value="Genomic_DNA"/>
</dbReference>
<name>A0A6A8A325_9HYPH</name>
<dbReference type="Proteomes" id="UP000435138">
    <property type="component" value="Unassembled WGS sequence"/>
</dbReference>
<evidence type="ECO:0000313" key="2">
    <source>
        <dbReference type="Proteomes" id="UP000435138"/>
    </source>
</evidence>
<accession>A0A6A8A325</accession>
<gene>
    <name evidence="1" type="ORF">GAO09_03520</name>
</gene>
<organism evidence="1 2">
    <name type="scientific">Endobacterium cereale</name>
    <dbReference type="NCBI Taxonomy" id="2663029"/>
    <lineage>
        <taxon>Bacteria</taxon>
        <taxon>Pseudomonadati</taxon>
        <taxon>Pseudomonadota</taxon>
        <taxon>Alphaproteobacteria</taxon>
        <taxon>Hyphomicrobiales</taxon>
        <taxon>Rhizobiaceae</taxon>
        <taxon>Endobacterium</taxon>
    </lineage>
</organism>
<dbReference type="RefSeq" id="WP_153352635.1">
    <property type="nucleotide sequence ID" value="NZ_JAYKOO010000002.1"/>
</dbReference>
<comment type="caution">
    <text evidence="1">The sequence shown here is derived from an EMBL/GenBank/DDBJ whole genome shotgun (WGS) entry which is preliminary data.</text>
</comment>
<protein>
    <submittedName>
        <fullName evidence="1">Uncharacterized protein</fullName>
    </submittedName>
</protein>